<gene>
    <name evidence="2" type="ORF">LHJ74_27145</name>
</gene>
<feature type="region of interest" description="Disordered" evidence="1">
    <location>
        <begin position="100"/>
        <end position="125"/>
    </location>
</feature>
<comment type="caution">
    <text evidence="2">The sequence shown here is derived from an EMBL/GenBank/DDBJ whole genome shotgun (WGS) entry which is preliminary data.</text>
</comment>
<evidence type="ECO:0000256" key="1">
    <source>
        <dbReference type="SAM" id="MobiDB-lite"/>
    </source>
</evidence>
<organism evidence="2 3">
    <name type="scientific">Streptomyces gossypii</name>
    <dbReference type="NCBI Taxonomy" id="2883101"/>
    <lineage>
        <taxon>Bacteria</taxon>
        <taxon>Bacillati</taxon>
        <taxon>Actinomycetota</taxon>
        <taxon>Actinomycetes</taxon>
        <taxon>Kitasatosporales</taxon>
        <taxon>Streptomycetaceae</taxon>
        <taxon>Streptomyces</taxon>
    </lineage>
</organism>
<name>A0ABT2K0A2_9ACTN</name>
<proteinExistence type="predicted"/>
<reference evidence="2 3" key="1">
    <citation type="submission" date="2021-10" db="EMBL/GenBank/DDBJ databases">
        <title>Streptomyces gossypii sp. nov., isolated from soil collected from cotton field.</title>
        <authorList>
            <person name="Ge X."/>
            <person name="Chen X."/>
            <person name="Liu W."/>
        </authorList>
    </citation>
    <scope>NUCLEOTIDE SEQUENCE [LARGE SCALE GENOMIC DNA]</scope>
    <source>
        <strain evidence="2 3">N2-109</strain>
    </source>
</reference>
<protein>
    <recommendedName>
        <fullName evidence="4">Toxin</fullName>
    </recommendedName>
</protein>
<dbReference type="Proteomes" id="UP001156389">
    <property type="component" value="Unassembled WGS sequence"/>
</dbReference>
<keyword evidence="3" id="KW-1185">Reference proteome</keyword>
<sequence length="198" mass="22301">MDMKVMRRSCAALVRDLDLPLPAEPQQVIAALCTRMEQRQGRAVHHRLVPFPPDTVSGLWVATDDAHYILCEAHTSPWHQLLITCHEFWHMEVDHRDTTGNTGAHAAQAARADDETPAGDVDRRLFPSLDPETVSRIIARRTHCSAEEEQEADFFASLLMARVSRWLAEETWTVPDAEAAVVHRLENTLGRRGGGRPR</sequence>
<evidence type="ECO:0000313" key="3">
    <source>
        <dbReference type="Proteomes" id="UP001156389"/>
    </source>
</evidence>
<evidence type="ECO:0008006" key="4">
    <source>
        <dbReference type="Google" id="ProtNLM"/>
    </source>
</evidence>
<accession>A0ABT2K0A2</accession>
<dbReference type="RefSeq" id="WP_260220911.1">
    <property type="nucleotide sequence ID" value="NZ_JAJAGO010000014.1"/>
</dbReference>
<evidence type="ECO:0000313" key="2">
    <source>
        <dbReference type="EMBL" id="MCT2593536.1"/>
    </source>
</evidence>
<dbReference type="EMBL" id="JAJAGO010000014">
    <property type="protein sequence ID" value="MCT2593536.1"/>
    <property type="molecule type" value="Genomic_DNA"/>
</dbReference>